<reference evidence="1" key="1">
    <citation type="journal article" date="2019" name="bioRxiv">
        <title>The Genome of the Zebra Mussel, Dreissena polymorpha: A Resource for Invasive Species Research.</title>
        <authorList>
            <person name="McCartney M.A."/>
            <person name="Auch B."/>
            <person name="Kono T."/>
            <person name="Mallez S."/>
            <person name="Zhang Y."/>
            <person name="Obille A."/>
            <person name="Becker A."/>
            <person name="Abrahante J.E."/>
            <person name="Garbe J."/>
            <person name="Badalamenti J.P."/>
            <person name="Herman A."/>
            <person name="Mangelson H."/>
            <person name="Liachko I."/>
            <person name="Sullivan S."/>
            <person name="Sone E.D."/>
            <person name="Koren S."/>
            <person name="Silverstein K.A.T."/>
            <person name="Beckman K.B."/>
            <person name="Gohl D.M."/>
        </authorList>
    </citation>
    <scope>NUCLEOTIDE SEQUENCE</scope>
    <source>
        <strain evidence="1">Duluth1</strain>
        <tissue evidence="1">Whole animal</tissue>
    </source>
</reference>
<accession>A0A9D4LQ53</accession>
<dbReference type="Proteomes" id="UP000828390">
    <property type="component" value="Unassembled WGS sequence"/>
</dbReference>
<proteinExistence type="predicted"/>
<protein>
    <submittedName>
        <fullName evidence="1">Uncharacterized protein</fullName>
    </submittedName>
</protein>
<evidence type="ECO:0000313" key="1">
    <source>
        <dbReference type="EMBL" id="KAH3862957.1"/>
    </source>
</evidence>
<dbReference type="EMBL" id="JAIWYP010000002">
    <property type="protein sequence ID" value="KAH3862957.1"/>
    <property type="molecule type" value="Genomic_DNA"/>
</dbReference>
<reference evidence="1" key="2">
    <citation type="submission" date="2020-11" db="EMBL/GenBank/DDBJ databases">
        <authorList>
            <person name="McCartney M.A."/>
            <person name="Auch B."/>
            <person name="Kono T."/>
            <person name="Mallez S."/>
            <person name="Becker A."/>
            <person name="Gohl D.M."/>
            <person name="Silverstein K.A.T."/>
            <person name="Koren S."/>
            <person name="Bechman K.B."/>
            <person name="Herman A."/>
            <person name="Abrahante J.E."/>
            <person name="Garbe J."/>
        </authorList>
    </citation>
    <scope>NUCLEOTIDE SEQUENCE</scope>
    <source>
        <strain evidence="1">Duluth1</strain>
        <tissue evidence="1">Whole animal</tissue>
    </source>
</reference>
<comment type="caution">
    <text evidence="1">The sequence shown here is derived from an EMBL/GenBank/DDBJ whole genome shotgun (WGS) entry which is preliminary data.</text>
</comment>
<sequence>MKDEVIRIKGSVTSSIHKCTSLHTDLSQFHEFVQKIGDKKELCFIASIKCKHIIQQALTLVGKSGKAFNVQRNSGHNVRIPSDSELCNIMGMCVFPDGQVLVAGDHNMRVKLRDQQYQVVSH</sequence>
<dbReference type="AlphaFoldDB" id="A0A9D4LQ53"/>
<keyword evidence="2" id="KW-1185">Reference proteome</keyword>
<organism evidence="1 2">
    <name type="scientific">Dreissena polymorpha</name>
    <name type="common">Zebra mussel</name>
    <name type="synonym">Mytilus polymorpha</name>
    <dbReference type="NCBI Taxonomy" id="45954"/>
    <lineage>
        <taxon>Eukaryota</taxon>
        <taxon>Metazoa</taxon>
        <taxon>Spiralia</taxon>
        <taxon>Lophotrochozoa</taxon>
        <taxon>Mollusca</taxon>
        <taxon>Bivalvia</taxon>
        <taxon>Autobranchia</taxon>
        <taxon>Heteroconchia</taxon>
        <taxon>Euheterodonta</taxon>
        <taxon>Imparidentia</taxon>
        <taxon>Neoheterodontei</taxon>
        <taxon>Myida</taxon>
        <taxon>Dreissenoidea</taxon>
        <taxon>Dreissenidae</taxon>
        <taxon>Dreissena</taxon>
    </lineage>
</organism>
<gene>
    <name evidence="1" type="ORF">DPMN_025932</name>
</gene>
<evidence type="ECO:0000313" key="2">
    <source>
        <dbReference type="Proteomes" id="UP000828390"/>
    </source>
</evidence>
<name>A0A9D4LQ53_DREPO</name>